<proteinExistence type="predicted"/>
<evidence type="ECO:0000256" key="1">
    <source>
        <dbReference type="ARBA" id="ARBA00022723"/>
    </source>
</evidence>
<accession>A0A4C1Y406</accession>
<name>A0A4C1Y406_EUMVA</name>
<dbReference type="EMBL" id="BGZK01001081">
    <property type="protein sequence ID" value="GBP70628.1"/>
    <property type="molecule type" value="Genomic_DNA"/>
</dbReference>
<gene>
    <name evidence="6" type="primary">ZBED5</name>
    <name evidence="6" type="ORF">EVAR_98208_1</name>
</gene>
<evidence type="ECO:0000256" key="3">
    <source>
        <dbReference type="ARBA" id="ARBA00022833"/>
    </source>
</evidence>
<dbReference type="STRING" id="151549.A0A4C1Y406"/>
<organism evidence="6 7">
    <name type="scientific">Eumeta variegata</name>
    <name type="common">Bagworm moth</name>
    <name type="synonym">Eumeta japonica</name>
    <dbReference type="NCBI Taxonomy" id="151549"/>
    <lineage>
        <taxon>Eukaryota</taxon>
        <taxon>Metazoa</taxon>
        <taxon>Ecdysozoa</taxon>
        <taxon>Arthropoda</taxon>
        <taxon>Hexapoda</taxon>
        <taxon>Insecta</taxon>
        <taxon>Pterygota</taxon>
        <taxon>Neoptera</taxon>
        <taxon>Endopterygota</taxon>
        <taxon>Lepidoptera</taxon>
        <taxon>Glossata</taxon>
        <taxon>Ditrysia</taxon>
        <taxon>Tineoidea</taxon>
        <taxon>Psychidae</taxon>
        <taxon>Oiketicinae</taxon>
        <taxon>Eumeta</taxon>
    </lineage>
</organism>
<reference evidence="6 7" key="1">
    <citation type="journal article" date="2019" name="Commun. Biol.">
        <title>The bagworm genome reveals a unique fibroin gene that provides high tensile strength.</title>
        <authorList>
            <person name="Kono N."/>
            <person name="Nakamura H."/>
            <person name="Ohtoshi R."/>
            <person name="Tomita M."/>
            <person name="Numata K."/>
            <person name="Arakawa K."/>
        </authorList>
    </citation>
    <scope>NUCLEOTIDE SEQUENCE [LARGE SCALE GENOMIC DNA]</scope>
</reference>
<keyword evidence="1" id="KW-0479">Metal-binding</keyword>
<dbReference type="PROSITE" id="PS50808">
    <property type="entry name" value="ZF_BED"/>
    <property type="match status" value="1"/>
</dbReference>
<dbReference type="GO" id="GO:0008270">
    <property type="term" value="F:zinc ion binding"/>
    <property type="evidence" value="ECO:0007669"/>
    <property type="project" value="UniProtKB-KW"/>
</dbReference>
<feature type="domain" description="BED-type" evidence="5">
    <location>
        <begin position="51"/>
        <end position="103"/>
    </location>
</feature>
<dbReference type="InterPro" id="IPR003656">
    <property type="entry name" value="Znf_BED"/>
</dbReference>
<dbReference type="GO" id="GO:0003677">
    <property type="term" value="F:DNA binding"/>
    <property type="evidence" value="ECO:0007669"/>
    <property type="project" value="InterPro"/>
</dbReference>
<dbReference type="AlphaFoldDB" id="A0A4C1Y406"/>
<dbReference type="OrthoDB" id="7341101at2759"/>
<keyword evidence="7" id="KW-1185">Reference proteome</keyword>
<keyword evidence="3" id="KW-0862">Zinc</keyword>
<comment type="caution">
    <text evidence="6">The sequence shown here is derived from an EMBL/GenBank/DDBJ whole genome shotgun (WGS) entry which is preliminary data.</text>
</comment>
<evidence type="ECO:0000259" key="5">
    <source>
        <dbReference type="PROSITE" id="PS50808"/>
    </source>
</evidence>
<evidence type="ECO:0000313" key="7">
    <source>
        <dbReference type="Proteomes" id="UP000299102"/>
    </source>
</evidence>
<evidence type="ECO:0000256" key="4">
    <source>
        <dbReference type="PROSITE-ProRule" id="PRU00027"/>
    </source>
</evidence>
<sequence length="128" mass="14352">MERWLKGVKRVATSSNDAECSKAVCAENTAITDPDDDATTSSSTVSKTKKRKYDESYISFAFVDTNGSPLCTLCSKLLPNSSTAPAKLRRHLETVHPESKDNNEDFLFVKKNSYWRVKKCDACNTNYQ</sequence>
<evidence type="ECO:0000313" key="6">
    <source>
        <dbReference type="EMBL" id="GBP70628.1"/>
    </source>
</evidence>
<keyword evidence="2 4" id="KW-0863">Zinc-finger</keyword>
<dbReference type="Proteomes" id="UP000299102">
    <property type="component" value="Unassembled WGS sequence"/>
</dbReference>
<evidence type="ECO:0000256" key="2">
    <source>
        <dbReference type="ARBA" id="ARBA00022771"/>
    </source>
</evidence>
<protein>
    <submittedName>
        <fullName evidence="6">Zinc finger BED domain-containing protein 5</fullName>
    </submittedName>
</protein>